<dbReference type="EMBL" id="JACXWD010000039">
    <property type="protein sequence ID" value="MBD3868677.1"/>
    <property type="molecule type" value="Genomic_DNA"/>
</dbReference>
<dbReference type="Pfam" id="PF00009">
    <property type="entry name" value="GTP_EFTU"/>
    <property type="match status" value="1"/>
</dbReference>
<keyword evidence="4" id="KW-0648">Protein biosynthesis</keyword>
<dbReference type="GO" id="GO:0005525">
    <property type="term" value="F:GTP binding"/>
    <property type="evidence" value="ECO:0007669"/>
    <property type="project" value="UniProtKB-UniRule"/>
</dbReference>
<dbReference type="SUPFAM" id="SSF52540">
    <property type="entry name" value="P-loop containing nucleoside triphosphate hydrolases"/>
    <property type="match status" value="1"/>
</dbReference>
<comment type="similarity">
    <text evidence="1">Belongs to the TRAFAC class translation factor GTPase superfamily. Classic translation factor GTPase family. EF-G/EF-2 subfamily.</text>
</comment>
<dbReference type="InterPro" id="IPR035649">
    <property type="entry name" value="EFG_V"/>
</dbReference>
<keyword evidence="5" id="KW-0342">GTP-binding</keyword>
<dbReference type="Gene3D" id="3.30.70.870">
    <property type="entry name" value="Elongation Factor G (Translational Gtpase), domain 3"/>
    <property type="match status" value="1"/>
</dbReference>
<keyword evidence="2" id="KW-0547">Nucleotide-binding</keyword>
<dbReference type="PROSITE" id="PS00301">
    <property type="entry name" value="G_TR_1"/>
    <property type="match status" value="1"/>
</dbReference>
<dbReference type="InterPro" id="IPR005225">
    <property type="entry name" value="Small_GTP-bd"/>
</dbReference>
<dbReference type="InterPro" id="IPR041095">
    <property type="entry name" value="EFG_II"/>
</dbReference>
<dbReference type="FunFam" id="3.30.70.870:FF:000001">
    <property type="entry name" value="Elongation factor G"/>
    <property type="match status" value="1"/>
</dbReference>
<dbReference type="SUPFAM" id="SSF50447">
    <property type="entry name" value="Translation proteins"/>
    <property type="match status" value="1"/>
</dbReference>
<sequence length="691" mass="75850">MSSITPGKVRNIGIVAHIDGGKTTTTERFLYYAGKSHKLGEVHDGEAVMDFRADERERGITISDAATTMMWDDYRINLIDTPGHVDFTAEVERALRVLDGALVIFDSVEGVEPQSETVWHQADRYQVPRLAMANKMDRVGADFEMTVGSIRERLQAVPIPIQIPDGSAEDFKGIVDLVEMRYLTFDAGSLGRDYQVGPVPETMAEQAGSAREEMIEALADFHDPLAELFLDGKEIPKELLHEAIRTATLGHHAVPVLCAAALRNIGIQPVLDAICRYLPAPTEIAPVEGTTPDGSEVVVRKPLGKEPFCALLFKVTANEAADMFFLRVYSGKLESGTKVLNPRSGKVERLKRFLRMHADRGEKVDQLEPGDIVTVTGLKFAVTGDTLCDQDHPILLEPIRFPDSVVSIAIEPRTNAERERFGEIIEKFQREDPSLQCKVDGETGQTLLSGMGELHLEVVLARMEREFRLKVSHGKPRVTYRETVARAGSGEAVYERKVAGEELRARVRLDVKPLADPGAPVEVDSRLPEFVLSPQLLKGVLESMRNAGEGGGVYGYAVTGVQVTLAEAEYADAGQPEIALNSATSHAFREAVRQAGSVVLEPYGKLEVRVPEDYLGGVMKSLNQRRVMVADTGYLKNAVVIKGVAPIAEMFGYLTELRSASQGRGSFSFEPLDYRPVPDALTASQHQALYS</sequence>
<dbReference type="InterPro" id="IPR000640">
    <property type="entry name" value="EFG_V-like"/>
</dbReference>
<dbReference type="Gene3D" id="3.30.70.240">
    <property type="match status" value="1"/>
</dbReference>
<gene>
    <name evidence="9" type="primary">fusA</name>
    <name evidence="9" type="ORF">IFK94_11180</name>
</gene>
<dbReference type="Pfam" id="PF22042">
    <property type="entry name" value="EF-G_D2"/>
    <property type="match status" value="1"/>
</dbReference>
<evidence type="ECO:0000313" key="10">
    <source>
        <dbReference type="Proteomes" id="UP000648239"/>
    </source>
</evidence>
<dbReference type="CDD" id="cd16262">
    <property type="entry name" value="EFG_III"/>
    <property type="match status" value="1"/>
</dbReference>
<keyword evidence="3 9" id="KW-0251">Elongation factor</keyword>
<dbReference type="InterPro" id="IPR014721">
    <property type="entry name" value="Ribsml_uS5_D2-typ_fold_subgr"/>
</dbReference>
<comment type="caution">
    <text evidence="9">The sequence shown here is derived from an EMBL/GenBank/DDBJ whole genome shotgun (WGS) entry which is preliminary data.</text>
</comment>
<feature type="domain" description="Tr-type G" evidence="8">
    <location>
        <begin position="7"/>
        <end position="282"/>
    </location>
</feature>
<dbReference type="InterPro" id="IPR035647">
    <property type="entry name" value="EFG_III/V"/>
</dbReference>
<dbReference type="InterPro" id="IPR031157">
    <property type="entry name" value="G_TR_CS"/>
</dbReference>
<dbReference type="InterPro" id="IPR009000">
    <property type="entry name" value="Transl_B-barrel_sf"/>
</dbReference>
<dbReference type="SUPFAM" id="SSF54980">
    <property type="entry name" value="EF-G C-terminal domain-like"/>
    <property type="match status" value="2"/>
</dbReference>
<evidence type="ECO:0000256" key="4">
    <source>
        <dbReference type="ARBA" id="ARBA00022917"/>
    </source>
</evidence>
<dbReference type="SUPFAM" id="SSF54211">
    <property type="entry name" value="Ribosomal protein S5 domain 2-like"/>
    <property type="match status" value="1"/>
</dbReference>
<evidence type="ECO:0000256" key="5">
    <source>
        <dbReference type="ARBA" id="ARBA00023134"/>
    </source>
</evidence>
<evidence type="ECO:0000256" key="6">
    <source>
        <dbReference type="ARBA" id="ARBA00024731"/>
    </source>
</evidence>
<dbReference type="CDD" id="cd01886">
    <property type="entry name" value="EF-G"/>
    <property type="match status" value="1"/>
</dbReference>
<dbReference type="CDD" id="cd03713">
    <property type="entry name" value="EFG_mtEFG_C"/>
    <property type="match status" value="1"/>
</dbReference>
<dbReference type="NCBIfam" id="TIGR00231">
    <property type="entry name" value="small_GTP"/>
    <property type="match status" value="1"/>
</dbReference>
<name>A0A8J6XUC1_9BACT</name>
<dbReference type="GO" id="GO:0003924">
    <property type="term" value="F:GTPase activity"/>
    <property type="evidence" value="ECO:0007669"/>
    <property type="project" value="InterPro"/>
</dbReference>
<dbReference type="PANTHER" id="PTHR43261">
    <property type="entry name" value="TRANSLATION ELONGATION FACTOR G-RELATED"/>
    <property type="match status" value="1"/>
</dbReference>
<dbReference type="GO" id="GO:0032790">
    <property type="term" value="P:ribosome disassembly"/>
    <property type="evidence" value="ECO:0007669"/>
    <property type="project" value="TreeGrafter"/>
</dbReference>
<evidence type="ECO:0000256" key="3">
    <source>
        <dbReference type="ARBA" id="ARBA00022768"/>
    </source>
</evidence>
<proteinExistence type="inferred from homology"/>
<dbReference type="InterPro" id="IPR027417">
    <property type="entry name" value="P-loop_NTPase"/>
</dbReference>
<dbReference type="Pfam" id="PF14492">
    <property type="entry name" value="EFG_III"/>
    <property type="match status" value="1"/>
</dbReference>
<evidence type="ECO:0000259" key="8">
    <source>
        <dbReference type="PROSITE" id="PS51722"/>
    </source>
</evidence>
<protein>
    <recommendedName>
        <fullName evidence="7">Elongation factor G</fullName>
    </recommendedName>
</protein>
<dbReference type="NCBIfam" id="TIGR00484">
    <property type="entry name" value="EF-G"/>
    <property type="match status" value="1"/>
</dbReference>
<evidence type="ECO:0000256" key="7">
    <source>
        <dbReference type="NCBIfam" id="TIGR00484"/>
    </source>
</evidence>
<reference evidence="9 10" key="1">
    <citation type="submission" date="2020-08" db="EMBL/GenBank/DDBJ databases">
        <title>Acidobacteriota in marine sediments use diverse sulfur dissimilation pathways.</title>
        <authorList>
            <person name="Wasmund K."/>
        </authorList>
    </citation>
    <scope>NUCLEOTIDE SEQUENCE [LARGE SCALE GENOMIC DNA]</scope>
    <source>
        <strain evidence="9">MAG AM4</strain>
    </source>
</reference>
<dbReference type="PROSITE" id="PS51722">
    <property type="entry name" value="G_TR_2"/>
    <property type="match status" value="1"/>
</dbReference>
<dbReference type="GO" id="GO:0003746">
    <property type="term" value="F:translation elongation factor activity"/>
    <property type="evidence" value="ECO:0007669"/>
    <property type="project" value="UniProtKB-UniRule"/>
</dbReference>
<dbReference type="InterPro" id="IPR053905">
    <property type="entry name" value="EF-G-like_DII"/>
</dbReference>
<dbReference type="InterPro" id="IPR004540">
    <property type="entry name" value="Transl_elong_EFG/EF2"/>
</dbReference>
<dbReference type="Proteomes" id="UP000648239">
    <property type="component" value="Unassembled WGS sequence"/>
</dbReference>
<dbReference type="InterPro" id="IPR005517">
    <property type="entry name" value="Transl_elong_EFG/EF2_IV"/>
</dbReference>
<dbReference type="InterPro" id="IPR009022">
    <property type="entry name" value="EFG_III"/>
</dbReference>
<dbReference type="CDD" id="cd04088">
    <property type="entry name" value="EFG_mtEFG_II"/>
    <property type="match status" value="1"/>
</dbReference>
<evidence type="ECO:0000256" key="1">
    <source>
        <dbReference type="ARBA" id="ARBA00005870"/>
    </source>
</evidence>
<dbReference type="PRINTS" id="PR00315">
    <property type="entry name" value="ELONGATNFCT"/>
</dbReference>
<dbReference type="Gene3D" id="3.40.50.300">
    <property type="entry name" value="P-loop containing nucleotide triphosphate hydrolases"/>
    <property type="match status" value="1"/>
</dbReference>
<dbReference type="AlphaFoldDB" id="A0A8J6XUC1"/>
<dbReference type="Gene3D" id="2.40.30.10">
    <property type="entry name" value="Translation factors"/>
    <property type="match status" value="1"/>
</dbReference>
<organism evidence="9 10">
    <name type="scientific">Candidatus Polarisedimenticola svalbardensis</name>
    <dbReference type="NCBI Taxonomy" id="2886004"/>
    <lineage>
        <taxon>Bacteria</taxon>
        <taxon>Pseudomonadati</taxon>
        <taxon>Acidobacteriota</taxon>
        <taxon>Candidatus Polarisedimenticolia</taxon>
        <taxon>Candidatus Polarisedimenticolales</taxon>
        <taxon>Candidatus Polarisedimenticolaceae</taxon>
        <taxon>Candidatus Polarisedimenticola</taxon>
    </lineage>
</organism>
<dbReference type="SMART" id="SM00889">
    <property type="entry name" value="EFG_IV"/>
    <property type="match status" value="1"/>
</dbReference>
<comment type="function">
    <text evidence="6">Catalyzes the GTP-dependent ribosomal translocation step during translation elongation. During this step, the ribosome changes from the pre-translocational (PRE) to the post-translocational (POST) state as the newly formed A-site-bound peptidyl-tRNA and P-site-bound deacylated tRNA move to the P and E sites, respectively. Catalyzes the coordinated movement of the two tRNA molecules, the mRNA and conformational changes in the ribosome.</text>
</comment>
<dbReference type="PANTHER" id="PTHR43261:SF1">
    <property type="entry name" value="RIBOSOME-RELEASING FACTOR 2, MITOCHONDRIAL"/>
    <property type="match status" value="1"/>
</dbReference>
<dbReference type="Pfam" id="PF00679">
    <property type="entry name" value="EFG_C"/>
    <property type="match status" value="1"/>
</dbReference>
<accession>A0A8J6XUC1</accession>
<dbReference type="FunFam" id="3.40.50.300:FF:000029">
    <property type="entry name" value="Elongation factor G"/>
    <property type="match status" value="1"/>
</dbReference>
<dbReference type="InterPro" id="IPR000795">
    <property type="entry name" value="T_Tr_GTP-bd_dom"/>
</dbReference>
<evidence type="ECO:0000313" key="9">
    <source>
        <dbReference type="EMBL" id="MBD3868677.1"/>
    </source>
</evidence>
<dbReference type="SMART" id="SM00838">
    <property type="entry name" value="EFG_C"/>
    <property type="match status" value="1"/>
</dbReference>
<dbReference type="InterPro" id="IPR020568">
    <property type="entry name" value="Ribosomal_Su5_D2-typ_SF"/>
</dbReference>
<dbReference type="Gene3D" id="3.30.230.10">
    <property type="match status" value="1"/>
</dbReference>
<evidence type="ECO:0000256" key="2">
    <source>
        <dbReference type="ARBA" id="ARBA00022741"/>
    </source>
</evidence>
<dbReference type="Pfam" id="PF03764">
    <property type="entry name" value="EFG_IV"/>
    <property type="match status" value="1"/>
</dbReference>
<dbReference type="FunFam" id="3.30.70.240:FF:000001">
    <property type="entry name" value="Elongation factor G"/>
    <property type="match status" value="1"/>
</dbReference>